<proteinExistence type="predicted"/>
<protein>
    <submittedName>
        <fullName evidence="1">Uncharacterized protein</fullName>
    </submittedName>
</protein>
<sequence length="196" mass="21922">MNSRVANGYVNLDGDALRFQLARSSLEWHYQLPIEVTNVRQPSHIALVTFLRPSSHHLSHIHVRTISHTCGLDLKSSPWAAGGDLPPLTTPFHARDHFLNRQPPTQLQQPHVFALQQSCHCSYSFGCHKRLSSTAASTLDSPRHRPAINDVPAAAKHRLIPPCPTFSHCQWCHDHPSHFSSTTSVPPRYLPTAFIA</sequence>
<dbReference type="Proteomes" id="UP000027120">
    <property type="component" value="Unassembled WGS sequence"/>
</dbReference>
<evidence type="ECO:0000313" key="2">
    <source>
        <dbReference type="Proteomes" id="UP000027120"/>
    </source>
</evidence>
<accession>A0A067EX75</accession>
<reference evidence="1 2" key="1">
    <citation type="submission" date="2014-04" db="EMBL/GenBank/DDBJ databases">
        <authorList>
            <consortium name="International Citrus Genome Consortium"/>
            <person name="Gmitter F."/>
            <person name="Chen C."/>
            <person name="Farmerie W."/>
            <person name="Harkins T."/>
            <person name="Desany B."/>
            <person name="Mohiuddin M."/>
            <person name="Kodira C."/>
            <person name="Borodovsky M."/>
            <person name="Lomsadze A."/>
            <person name="Burns P."/>
            <person name="Jenkins J."/>
            <person name="Prochnik S."/>
            <person name="Shu S."/>
            <person name="Chapman J."/>
            <person name="Pitluck S."/>
            <person name="Schmutz J."/>
            <person name="Rokhsar D."/>
        </authorList>
    </citation>
    <scope>NUCLEOTIDE SEQUENCE</scope>
</reference>
<organism evidence="1 2">
    <name type="scientific">Citrus sinensis</name>
    <name type="common">Sweet orange</name>
    <name type="synonym">Citrus aurantium var. sinensis</name>
    <dbReference type="NCBI Taxonomy" id="2711"/>
    <lineage>
        <taxon>Eukaryota</taxon>
        <taxon>Viridiplantae</taxon>
        <taxon>Streptophyta</taxon>
        <taxon>Embryophyta</taxon>
        <taxon>Tracheophyta</taxon>
        <taxon>Spermatophyta</taxon>
        <taxon>Magnoliopsida</taxon>
        <taxon>eudicotyledons</taxon>
        <taxon>Gunneridae</taxon>
        <taxon>Pentapetalae</taxon>
        <taxon>rosids</taxon>
        <taxon>malvids</taxon>
        <taxon>Sapindales</taxon>
        <taxon>Rutaceae</taxon>
        <taxon>Aurantioideae</taxon>
        <taxon>Citrus</taxon>
    </lineage>
</organism>
<gene>
    <name evidence="1" type="ORF">CISIN_1g046410mg</name>
</gene>
<dbReference type="EMBL" id="KK784948">
    <property type="protein sequence ID" value="KDO58500.1"/>
    <property type="molecule type" value="Genomic_DNA"/>
</dbReference>
<dbReference type="AlphaFoldDB" id="A0A067EX75"/>
<evidence type="ECO:0000313" key="1">
    <source>
        <dbReference type="EMBL" id="KDO58500.1"/>
    </source>
</evidence>
<name>A0A067EX75_CITSI</name>
<keyword evidence="2" id="KW-1185">Reference proteome</keyword>